<reference evidence="3 4" key="1">
    <citation type="submission" date="2006-02" db="EMBL/GenBank/DDBJ databases">
        <authorList>
            <person name="Amann R."/>
            <person name="Ferriera S."/>
            <person name="Johnson J."/>
            <person name="Kravitz S."/>
            <person name="Halpern A."/>
            <person name="Remington K."/>
            <person name="Beeson K."/>
            <person name="Tran B."/>
            <person name="Rogers Y.-H."/>
            <person name="Friedman R."/>
            <person name="Venter J.C."/>
        </authorList>
    </citation>
    <scope>NUCLEOTIDE SEQUENCE [LARGE SCALE GENOMIC DNA]</scope>
    <source>
        <strain evidence="3 4">DSM 3645</strain>
    </source>
</reference>
<evidence type="ECO:0000313" key="4">
    <source>
        <dbReference type="Proteomes" id="UP000004358"/>
    </source>
</evidence>
<evidence type="ECO:0000256" key="2">
    <source>
        <dbReference type="SAM" id="SignalP"/>
    </source>
</evidence>
<comment type="caution">
    <text evidence="3">The sequence shown here is derived from an EMBL/GenBank/DDBJ whole genome shotgun (WGS) entry which is preliminary data.</text>
</comment>
<dbReference type="Proteomes" id="UP000004358">
    <property type="component" value="Unassembled WGS sequence"/>
</dbReference>
<dbReference type="RefSeq" id="WP_002655589.1">
    <property type="nucleotide sequence ID" value="NZ_CH672377.1"/>
</dbReference>
<evidence type="ECO:0000313" key="3">
    <source>
        <dbReference type="EMBL" id="EAQ82719.1"/>
    </source>
</evidence>
<accession>A3ZLT6</accession>
<dbReference type="eggNOG" id="ENOG5033GTD">
    <property type="taxonomic scope" value="Bacteria"/>
</dbReference>
<name>A3ZLT6_9BACT</name>
<evidence type="ECO:0000256" key="1">
    <source>
        <dbReference type="SAM" id="MobiDB-lite"/>
    </source>
</evidence>
<gene>
    <name evidence="3" type="ORF">DSM3645_09977</name>
</gene>
<dbReference type="AlphaFoldDB" id="A3ZLT6"/>
<feature type="compositionally biased region" description="Gly residues" evidence="1">
    <location>
        <begin position="238"/>
        <end position="247"/>
    </location>
</feature>
<dbReference type="HOGENOM" id="CLU_093831_0_0_0"/>
<dbReference type="EMBL" id="AANZ01000001">
    <property type="protein sequence ID" value="EAQ82719.1"/>
    <property type="molecule type" value="Genomic_DNA"/>
</dbReference>
<organism evidence="3 4">
    <name type="scientific">Blastopirellula marina DSM 3645</name>
    <dbReference type="NCBI Taxonomy" id="314230"/>
    <lineage>
        <taxon>Bacteria</taxon>
        <taxon>Pseudomonadati</taxon>
        <taxon>Planctomycetota</taxon>
        <taxon>Planctomycetia</taxon>
        <taxon>Pirellulales</taxon>
        <taxon>Pirellulaceae</taxon>
        <taxon>Blastopirellula</taxon>
    </lineage>
</organism>
<feature type="chain" id="PRO_5002663497" evidence="2">
    <location>
        <begin position="28"/>
        <end position="262"/>
    </location>
</feature>
<protein>
    <submittedName>
        <fullName evidence="3">Uncharacterized protein</fullName>
    </submittedName>
</protein>
<feature type="region of interest" description="Disordered" evidence="1">
    <location>
        <begin position="222"/>
        <end position="262"/>
    </location>
</feature>
<keyword evidence="2" id="KW-0732">Signal</keyword>
<dbReference type="OrthoDB" id="284538at2"/>
<sequence>MNVWKNQWLAGLAAVCLIAAMAQISVAQGPGGRGGRGAGGFGGANSSMLLGTEQVQTLLKLTDEQKAEIKTITDESRSAMREMFQGGGDDTDRAAMREKMTKMAAETSEKVGGVLTAAQKSQLVGILLKTDLGSALNDSMVKSELGVTEEQSKKIAAARETANAELRGSFQGMRDASPEERREMMAKMTEARTAAAGKVKEELTAEQIAKIEKLTAIDFELDRSQMRGGQRGQQGQRGQRGQGGQRGQRGNNNSAENDDDAI</sequence>
<proteinExistence type="predicted"/>
<feature type="signal peptide" evidence="2">
    <location>
        <begin position="1"/>
        <end position="27"/>
    </location>
</feature>